<dbReference type="SUPFAM" id="SSF55729">
    <property type="entry name" value="Acyl-CoA N-acyltransferases (Nat)"/>
    <property type="match status" value="1"/>
</dbReference>
<gene>
    <name evidence="2" type="ORF">ACFQ24_00360</name>
</gene>
<dbReference type="RefSeq" id="WP_380908238.1">
    <property type="nucleotide sequence ID" value="NZ_JBHTLS010000005.1"/>
</dbReference>
<dbReference type="InterPro" id="IPR017469">
    <property type="entry name" value="PEP-CTERM_FemAB-rel"/>
</dbReference>
<dbReference type="Pfam" id="PF13480">
    <property type="entry name" value="Acetyltransf_6"/>
    <property type="match status" value="1"/>
</dbReference>
<protein>
    <submittedName>
        <fullName evidence="2">FemAB family XrtA/PEP-CTERM system-associated protein</fullName>
    </submittedName>
</protein>
<dbReference type="Gene3D" id="3.40.630.30">
    <property type="match status" value="1"/>
</dbReference>
<dbReference type="InterPro" id="IPR016181">
    <property type="entry name" value="Acyl_CoA_acyltransferase"/>
</dbReference>
<dbReference type="NCBIfam" id="TIGR03019">
    <property type="entry name" value="pepcterm_femAB"/>
    <property type="match status" value="1"/>
</dbReference>
<keyword evidence="3" id="KW-1185">Reference proteome</keyword>
<dbReference type="PANTHER" id="PTHR36174:SF1">
    <property type="entry name" value="LIPID II:GLYCINE GLYCYLTRANSFERASE"/>
    <property type="match status" value="1"/>
</dbReference>
<name>A0ABW3NW82_9SPHN</name>
<comment type="caution">
    <text evidence="2">The sequence shown here is derived from an EMBL/GenBank/DDBJ whole genome shotgun (WGS) entry which is preliminary data.</text>
</comment>
<proteinExistence type="predicted"/>
<reference evidence="3" key="1">
    <citation type="journal article" date="2019" name="Int. J. Syst. Evol. Microbiol.">
        <title>The Global Catalogue of Microorganisms (GCM) 10K type strain sequencing project: providing services to taxonomists for standard genome sequencing and annotation.</title>
        <authorList>
            <consortium name="The Broad Institute Genomics Platform"/>
            <consortium name="The Broad Institute Genome Sequencing Center for Infectious Disease"/>
            <person name="Wu L."/>
            <person name="Ma J."/>
        </authorList>
    </citation>
    <scope>NUCLEOTIDE SEQUENCE [LARGE SCALE GENOMIC DNA]</scope>
    <source>
        <strain evidence="3">CCUG 54329</strain>
    </source>
</reference>
<accession>A0ABW3NW82</accession>
<organism evidence="2 3">
    <name type="scientific">Sphingobium olei</name>
    <dbReference type="NCBI Taxonomy" id="420955"/>
    <lineage>
        <taxon>Bacteria</taxon>
        <taxon>Pseudomonadati</taxon>
        <taxon>Pseudomonadota</taxon>
        <taxon>Alphaproteobacteria</taxon>
        <taxon>Sphingomonadales</taxon>
        <taxon>Sphingomonadaceae</taxon>
        <taxon>Sphingobium</taxon>
    </lineage>
</organism>
<dbReference type="Proteomes" id="UP001597203">
    <property type="component" value="Unassembled WGS sequence"/>
</dbReference>
<dbReference type="EMBL" id="JBHTLS010000005">
    <property type="protein sequence ID" value="MFD1103368.1"/>
    <property type="molecule type" value="Genomic_DNA"/>
</dbReference>
<evidence type="ECO:0000313" key="2">
    <source>
        <dbReference type="EMBL" id="MFD1103368.1"/>
    </source>
</evidence>
<feature type="domain" description="BioF2-like acetyltransferase" evidence="1">
    <location>
        <begin position="163"/>
        <end position="299"/>
    </location>
</feature>
<sequence>MIVGTGADMAITTLDLANPEQASAADAFVRARPDGTPFHLTAWLSAIHRATGHKPLLLAAVVPSGKISGLLPLHHLKSRLFGSAMISTAFAVDGGILADDPRAAASLAAAAQQMARERGGIPVELRGGAAPGETWERREGEHLGFVRPIATDDEAELLAIPRKHRAELRKALANSSLTAKVGRDAEFLRAHYRIYAESVRNLGTPVFPRALFRSVLEAFGDDADILLVLDGDRPVSAVLTLYHAGRVMPYWGGGLAVARQLRSNELMYYRLMAHGRARGMSHFDFGRSKANSGQAAWKKSFGFEPHPLGYYCWSPDGAARDISPNNPKYQRRIDLWKKLPLPIANLIGPPIARGLG</sequence>
<evidence type="ECO:0000313" key="3">
    <source>
        <dbReference type="Proteomes" id="UP001597203"/>
    </source>
</evidence>
<dbReference type="InterPro" id="IPR038740">
    <property type="entry name" value="BioF2-like_GNAT_dom"/>
</dbReference>
<evidence type="ECO:0000259" key="1">
    <source>
        <dbReference type="Pfam" id="PF13480"/>
    </source>
</evidence>
<dbReference type="PANTHER" id="PTHR36174">
    <property type="entry name" value="LIPID II:GLYCINE GLYCYLTRANSFERASE"/>
    <property type="match status" value="1"/>
</dbReference>
<dbReference type="InterPro" id="IPR050644">
    <property type="entry name" value="PG_Glycine_Bridge_Synth"/>
</dbReference>